<organism evidence="6 7">
    <name type="scientific">Gleimia europaea ACS-120-V-Col10b</name>
    <dbReference type="NCBI Taxonomy" id="883069"/>
    <lineage>
        <taxon>Bacteria</taxon>
        <taxon>Bacillati</taxon>
        <taxon>Actinomycetota</taxon>
        <taxon>Actinomycetes</taxon>
        <taxon>Actinomycetales</taxon>
        <taxon>Actinomycetaceae</taxon>
        <taxon>Gleimia</taxon>
    </lineage>
</organism>
<protein>
    <recommendedName>
        <fullName evidence="8">Prolyl oligopeptidase</fullName>
    </recommendedName>
</protein>
<evidence type="ECO:0000259" key="4">
    <source>
        <dbReference type="Pfam" id="PF00326"/>
    </source>
</evidence>
<dbReference type="EMBL" id="AGWN01000001">
    <property type="protein sequence ID" value="EPD31561.1"/>
    <property type="molecule type" value="Genomic_DNA"/>
</dbReference>
<keyword evidence="1" id="KW-0645">Protease</keyword>
<dbReference type="RefSeq" id="WP_016444671.1">
    <property type="nucleotide sequence ID" value="NZ_KE150266.1"/>
</dbReference>
<dbReference type="GO" id="GO:0006508">
    <property type="term" value="P:proteolysis"/>
    <property type="evidence" value="ECO:0007669"/>
    <property type="project" value="UniProtKB-KW"/>
</dbReference>
<dbReference type="GO" id="GO:0005829">
    <property type="term" value="C:cytosol"/>
    <property type="evidence" value="ECO:0007669"/>
    <property type="project" value="TreeGrafter"/>
</dbReference>
<dbReference type="Pfam" id="PF00326">
    <property type="entry name" value="Peptidase_S9"/>
    <property type="match status" value="1"/>
</dbReference>
<evidence type="ECO:0008006" key="8">
    <source>
        <dbReference type="Google" id="ProtNLM"/>
    </source>
</evidence>
<comment type="caution">
    <text evidence="6">The sequence shown here is derived from an EMBL/GenBank/DDBJ whole genome shotgun (WGS) entry which is preliminary data.</text>
</comment>
<dbReference type="InterPro" id="IPR029058">
    <property type="entry name" value="AB_hydrolase_fold"/>
</dbReference>
<keyword evidence="3" id="KW-0720">Serine protease</keyword>
<dbReference type="Pfam" id="PF02897">
    <property type="entry name" value="Peptidase_S9_N"/>
    <property type="match status" value="1"/>
</dbReference>
<keyword evidence="2" id="KW-0378">Hydrolase</keyword>
<keyword evidence="7" id="KW-1185">Reference proteome</keyword>
<sequence length="687" mass="76480">MNEKINIELLDEIQGEEALAWVNSHNSRTLSALGTKRFLNIEEQIKNVLDDPDRIPYASIRGDFAYNFWVDEKNPRGLWRRQPASAYLQGADDWSVLLDIDELAKREGKAWVFHGASLLFPEYSRALIALSDGGCDADVIREFDVDTCTFVEDGFNLPESKGECSWITADQILVSRDFGAGTMTDSGYPRQVRLWKRGQDLEDAQIIFEGEKSDVGVFPHFDSMPGWQRVMISRLITFYESETFIADPTAQYVLKKVEVPTHVEAGPWRDWMLMRPKQDWTVGEKTFKAGSLVATQFDNAFDADFEAHSLFTPTDASALEYVATTRHHVVVNVLHHVSNRLGILTPPTTEHTGWDRRDLKLATGNEQVPAHATIQVSAVDGRTSDQLWLHTTGFTTPMTLSLLELSKSGETLSATTVRKAPSTFNAQNVEVSQHFATSADGTKVPYFQISTPGHEPAPTLLYGYGGFEVSLTPSYLGMAGPAWIERGGTYVVANIRGGGEYGPKWHQAALQANRHRAYEDFVAVADDLVARGVTTKEQLGARGGSNGGLLMGMMLTKYPEHFGAIVCEVPLLDMSRFHTLLAGASWMAEYGDPSDPKQWEFIKTFSPYHLFQAGRQYPPVLFTTSTRDDRVHPAHARTMVAKMDEAGADVLFYENIEGGHAGAADNKQRAKMSALAWEFLWQHLGGE</sequence>
<evidence type="ECO:0000256" key="2">
    <source>
        <dbReference type="ARBA" id="ARBA00022801"/>
    </source>
</evidence>
<dbReference type="AlphaFoldDB" id="A0A9W5RFX3"/>
<evidence type="ECO:0000313" key="7">
    <source>
        <dbReference type="Proteomes" id="UP000014387"/>
    </source>
</evidence>
<reference evidence="6 7" key="1">
    <citation type="submission" date="2013-05" db="EMBL/GenBank/DDBJ databases">
        <title>The Genome Sequence of Actinomyces europaeus ACS-120-V-COL10B.</title>
        <authorList>
            <consortium name="The Broad Institute Genomics Platform"/>
            <person name="Earl A."/>
            <person name="Ward D."/>
            <person name="Feldgarden M."/>
            <person name="Gevers D."/>
            <person name="Saerens B."/>
            <person name="Vaneechoutte M."/>
            <person name="Walker B."/>
            <person name="Young S."/>
            <person name="Zeng Q."/>
            <person name="Gargeya S."/>
            <person name="Fitzgerald M."/>
            <person name="Haas B."/>
            <person name="Abouelleil A."/>
            <person name="Allen A.W."/>
            <person name="Alvarado L."/>
            <person name="Arachchi H.M."/>
            <person name="Berlin A.M."/>
            <person name="Chapman S.B."/>
            <person name="Gainer-Dewar J."/>
            <person name="Goldberg J."/>
            <person name="Griggs A."/>
            <person name="Gujja S."/>
            <person name="Hansen M."/>
            <person name="Howarth C."/>
            <person name="Imamovic A."/>
            <person name="Ireland A."/>
            <person name="Larimer J."/>
            <person name="McCowan C."/>
            <person name="Murphy C."/>
            <person name="Pearson M."/>
            <person name="Poon T.W."/>
            <person name="Priest M."/>
            <person name="Roberts A."/>
            <person name="Saif S."/>
            <person name="Shea T."/>
            <person name="Sisk P."/>
            <person name="Sykes S."/>
            <person name="Wortman J."/>
            <person name="Nusbaum C."/>
            <person name="Birren B."/>
        </authorList>
    </citation>
    <scope>NUCLEOTIDE SEQUENCE [LARGE SCALE GENOMIC DNA]</scope>
    <source>
        <strain evidence="6 7">ACS-120-V-Col10b</strain>
    </source>
</reference>
<evidence type="ECO:0000256" key="1">
    <source>
        <dbReference type="ARBA" id="ARBA00022670"/>
    </source>
</evidence>
<dbReference type="Gene3D" id="2.130.10.120">
    <property type="entry name" value="Prolyl oligopeptidase, N-terminal domain"/>
    <property type="match status" value="1"/>
</dbReference>
<name>A0A9W5RFX3_9ACTO</name>
<gene>
    <name evidence="6" type="ORF">HMPREF9238_01337</name>
</gene>
<evidence type="ECO:0000259" key="5">
    <source>
        <dbReference type="Pfam" id="PF02897"/>
    </source>
</evidence>
<dbReference type="InterPro" id="IPR051167">
    <property type="entry name" value="Prolyl_oligopep/macrocyclase"/>
</dbReference>
<dbReference type="GO" id="GO:0070012">
    <property type="term" value="F:oligopeptidase activity"/>
    <property type="evidence" value="ECO:0007669"/>
    <property type="project" value="TreeGrafter"/>
</dbReference>
<evidence type="ECO:0000256" key="3">
    <source>
        <dbReference type="ARBA" id="ARBA00022825"/>
    </source>
</evidence>
<dbReference type="SUPFAM" id="SSF50993">
    <property type="entry name" value="Peptidase/esterase 'gauge' domain"/>
    <property type="match status" value="1"/>
</dbReference>
<evidence type="ECO:0000313" key="6">
    <source>
        <dbReference type="EMBL" id="EPD31561.1"/>
    </source>
</evidence>
<dbReference type="Proteomes" id="UP000014387">
    <property type="component" value="Unassembled WGS sequence"/>
</dbReference>
<accession>A0A9W5RFX3</accession>
<dbReference type="PANTHER" id="PTHR42881:SF13">
    <property type="entry name" value="PROLYL ENDOPEPTIDASE"/>
    <property type="match status" value="1"/>
</dbReference>
<dbReference type="PANTHER" id="PTHR42881">
    <property type="entry name" value="PROLYL ENDOPEPTIDASE"/>
    <property type="match status" value="1"/>
</dbReference>
<dbReference type="OrthoDB" id="9801421at2"/>
<dbReference type="InterPro" id="IPR001375">
    <property type="entry name" value="Peptidase_S9_cat"/>
</dbReference>
<dbReference type="SUPFAM" id="SSF53474">
    <property type="entry name" value="alpha/beta-Hydrolases"/>
    <property type="match status" value="1"/>
</dbReference>
<dbReference type="InterPro" id="IPR002470">
    <property type="entry name" value="Peptidase_S9A"/>
</dbReference>
<dbReference type="Gene3D" id="3.40.50.1820">
    <property type="entry name" value="alpha/beta hydrolase"/>
    <property type="match status" value="1"/>
</dbReference>
<dbReference type="InterPro" id="IPR023302">
    <property type="entry name" value="Pept_S9A_N"/>
</dbReference>
<feature type="domain" description="Peptidase S9 prolyl oligopeptidase catalytic" evidence="4">
    <location>
        <begin position="483"/>
        <end position="686"/>
    </location>
</feature>
<proteinExistence type="predicted"/>
<dbReference type="GO" id="GO:0004252">
    <property type="term" value="F:serine-type endopeptidase activity"/>
    <property type="evidence" value="ECO:0007669"/>
    <property type="project" value="InterPro"/>
</dbReference>
<feature type="domain" description="Peptidase S9A N-terminal" evidence="5">
    <location>
        <begin position="10"/>
        <end position="406"/>
    </location>
</feature>
<dbReference type="PRINTS" id="PR00862">
    <property type="entry name" value="PROLIGOPTASE"/>
</dbReference>